<evidence type="ECO:0000256" key="1">
    <source>
        <dbReference type="ARBA" id="ARBA00000900"/>
    </source>
</evidence>
<dbReference type="FunFam" id="3.30.40.10:FF:000127">
    <property type="entry name" value="E3 ubiquitin-protein ligase RNF181"/>
    <property type="match status" value="1"/>
</dbReference>
<comment type="catalytic activity">
    <reaction evidence="1">
        <text>S-ubiquitinyl-[E2 ubiquitin-conjugating enzyme]-L-cysteine + [acceptor protein]-L-lysine = [E2 ubiquitin-conjugating enzyme]-L-cysteine + N(6)-ubiquitinyl-[acceptor protein]-L-lysine.</text>
        <dbReference type="EC" id="2.3.2.27"/>
    </reaction>
</comment>
<feature type="compositionally biased region" description="Low complexity" evidence="9">
    <location>
        <begin position="310"/>
        <end position="326"/>
    </location>
</feature>
<dbReference type="GO" id="GO:0016567">
    <property type="term" value="P:protein ubiquitination"/>
    <property type="evidence" value="ECO:0007669"/>
    <property type="project" value="UniProtKB-ARBA"/>
</dbReference>
<reference evidence="11 12" key="1">
    <citation type="submission" date="2019-04" db="EMBL/GenBank/DDBJ databases">
        <title>High contiguity whole genome sequence and gene annotation resource for two Venturia nashicola isolates.</title>
        <authorList>
            <person name="Prokchorchik M."/>
            <person name="Won K."/>
            <person name="Lee Y."/>
            <person name="Choi E.D."/>
            <person name="Segonzac C."/>
            <person name="Sohn K.H."/>
        </authorList>
    </citation>
    <scope>NUCLEOTIDE SEQUENCE [LARGE SCALE GENOMIC DNA]</scope>
    <source>
        <strain evidence="11 12">PRI2</strain>
    </source>
</reference>
<evidence type="ECO:0000256" key="9">
    <source>
        <dbReference type="SAM" id="MobiDB-lite"/>
    </source>
</evidence>
<evidence type="ECO:0000256" key="8">
    <source>
        <dbReference type="PROSITE-ProRule" id="PRU00175"/>
    </source>
</evidence>
<dbReference type="GO" id="GO:0008270">
    <property type="term" value="F:zinc ion binding"/>
    <property type="evidence" value="ECO:0007669"/>
    <property type="project" value="UniProtKB-KW"/>
</dbReference>
<evidence type="ECO:0000259" key="10">
    <source>
        <dbReference type="PROSITE" id="PS50089"/>
    </source>
</evidence>
<sequence>MASSTRSPDPQMVMCHECEEEWYRQEHGLICPQCRSEFVEILEDISRHDSTPRQDHIPRQQQQYPMPGGFQNMGAAHNIRMDQSPFGGYSISGTFVTGSTQPNEGQDFTNNFMQMLAAMVQGPTQTQTPPAPQNFFNALFGQPQQHPSNTNPRQNHARIEDNNPFANIMGYLFAGAGVPMGNMGDYLHTQEDFDRAVSEFMEQHQSSTAAPPASEEIIASLPRLPLTSDMVGDGTGQEVATKGECSICMDEVQVGNEVAKLPCDHWFHMECIRVWLQEHDTCPHCRKGVEEGRREAAQRAAETSDTLETPRQSSNRQSPNRRSTSTLSNLFRRRQT</sequence>
<comment type="caution">
    <text evidence="11">The sequence shown here is derived from an EMBL/GenBank/DDBJ whole genome shotgun (WGS) entry which is preliminary data.</text>
</comment>
<accession>A0A4Z1PA48</accession>
<evidence type="ECO:0000256" key="6">
    <source>
        <dbReference type="ARBA" id="ARBA00022786"/>
    </source>
</evidence>
<evidence type="ECO:0000256" key="4">
    <source>
        <dbReference type="ARBA" id="ARBA00022723"/>
    </source>
</evidence>
<dbReference type="EC" id="2.3.2.27" evidence="2"/>
<evidence type="ECO:0000313" key="12">
    <source>
        <dbReference type="Proteomes" id="UP000298493"/>
    </source>
</evidence>
<evidence type="ECO:0000256" key="5">
    <source>
        <dbReference type="ARBA" id="ARBA00022771"/>
    </source>
</evidence>
<evidence type="ECO:0000256" key="2">
    <source>
        <dbReference type="ARBA" id="ARBA00012483"/>
    </source>
</evidence>
<keyword evidence="6" id="KW-0833">Ubl conjugation pathway</keyword>
<dbReference type="Proteomes" id="UP000298493">
    <property type="component" value="Unassembled WGS sequence"/>
</dbReference>
<gene>
    <name evidence="11" type="ORF">E6O75_ATG00795</name>
</gene>
<name>A0A4Z1PA48_9PEZI</name>
<dbReference type="InterPro" id="IPR013083">
    <property type="entry name" value="Znf_RING/FYVE/PHD"/>
</dbReference>
<keyword evidence="12" id="KW-1185">Reference proteome</keyword>
<evidence type="ECO:0000256" key="3">
    <source>
        <dbReference type="ARBA" id="ARBA00022679"/>
    </source>
</evidence>
<evidence type="ECO:0000313" key="11">
    <source>
        <dbReference type="EMBL" id="TID26302.1"/>
    </source>
</evidence>
<dbReference type="OrthoDB" id="8062037at2759"/>
<keyword evidence="4" id="KW-0479">Metal-binding</keyword>
<dbReference type="SUPFAM" id="SSF57850">
    <property type="entry name" value="RING/U-box"/>
    <property type="match status" value="1"/>
</dbReference>
<dbReference type="SMART" id="SM00184">
    <property type="entry name" value="RING"/>
    <property type="match status" value="1"/>
</dbReference>
<dbReference type="Pfam" id="PF13639">
    <property type="entry name" value="zf-RING_2"/>
    <property type="match status" value="1"/>
</dbReference>
<dbReference type="PANTHER" id="PTHR45969">
    <property type="entry name" value="RING ZINC FINGER PROTEIN-RELATED"/>
    <property type="match status" value="1"/>
</dbReference>
<keyword evidence="7" id="KW-0862">Zinc</keyword>
<proteinExistence type="predicted"/>
<dbReference type="AlphaFoldDB" id="A0A4Z1PA48"/>
<dbReference type="InterPro" id="IPR001841">
    <property type="entry name" value="Znf_RING"/>
</dbReference>
<organism evidence="11 12">
    <name type="scientific">Venturia nashicola</name>
    <dbReference type="NCBI Taxonomy" id="86259"/>
    <lineage>
        <taxon>Eukaryota</taxon>
        <taxon>Fungi</taxon>
        <taxon>Dikarya</taxon>
        <taxon>Ascomycota</taxon>
        <taxon>Pezizomycotina</taxon>
        <taxon>Dothideomycetes</taxon>
        <taxon>Pleosporomycetidae</taxon>
        <taxon>Venturiales</taxon>
        <taxon>Venturiaceae</taxon>
        <taxon>Venturia</taxon>
    </lineage>
</organism>
<dbReference type="PROSITE" id="PS50089">
    <property type="entry name" value="ZF_RING_2"/>
    <property type="match status" value="1"/>
</dbReference>
<feature type="domain" description="RING-type" evidence="10">
    <location>
        <begin position="245"/>
        <end position="286"/>
    </location>
</feature>
<dbReference type="Gene3D" id="3.30.40.10">
    <property type="entry name" value="Zinc/RING finger domain, C3HC4 (zinc finger)"/>
    <property type="match status" value="1"/>
</dbReference>
<feature type="region of interest" description="Disordered" evidence="9">
    <location>
        <begin position="294"/>
        <end position="336"/>
    </location>
</feature>
<keyword evidence="3" id="KW-0808">Transferase</keyword>
<dbReference type="GO" id="GO:0061630">
    <property type="term" value="F:ubiquitin protein ligase activity"/>
    <property type="evidence" value="ECO:0007669"/>
    <property type="project" value="UniProtKB-EC"/>
</dbReference>
<dbReference type="PANTHER" id="PTHR45969:SF69">
    <property type="entry name" value="FINGER DOMAIN PROTEIN, PUTATIVE (AFU_ORTHOLOGUE AFUA_3G12190)-RELATED"/>
    <property type="match status" value="1"/>
</dbReference>
<keyword evidence="5 8" id="KW-0863">Zinc-finger</keyword>
<dbReference type="EMBL" id="SNSC02000002">
    <property type="protein sequence ID" value="TID26302.1"/>
    <property type="molecule type" value="Genomic_DNA"/>
</dbReference>
<protein>
    <recommendedName>
        <fullName evidence="2">RING-type E3 ubiquitin transferase</fullName>
        <ecNumber evidence="2">2.3.2.27</ecNumber>
    </recommendedName>
</protein>
<dbReference type="STRING" id="86259.A0A4Z1PA48"/>
<evidence type="ECO:0000256" key="7">
    <source>
        <dbReference type="ARBA" id="ARBA00022833"/>
    </source>
</evidence>